<accession>A0A142CUF7</accession>
<feature type="coiled-coil region" evidence="1">
    <location>
        <begin position="89"/>
        <end position="127"/>
    </location>
</feature>
<sequence length="127" mass="14536">MYAAQAIALLVLAYLLLRLYRDYSGGRLDWQSGISWAILILVFVVVAIFPIQVSQAVKDLLGLGRGLDALFVVSIGLLFFIVFDLYLKIDRTEREITELTRKVAIELEEINERLKALEEKVKVEERH</sequence>
<evidence type="ECO:0000313" key="3">
    <source>
        <dbReference type="EMBL" id="AMQ18409.1"/>
    </source>
</evidence>
<reference evidence="4" key="1">
    <citation type="submission" date="2016-03" db="EMBL/GenBank/DDBJ databases">
        <authorList>
            <person name="Oger P.M."/>
        </authorList>
    </citation>
    <scope>NUCLEOTIDE SEQUENCE [LARGE SCALE GENOMIC DNA]</scope>
    <source>
        <strain evidence="4">OG-1</strain>
    </source>
</reference>
<keyword evidence="2" id="KW-0812">Transmembrane</keyword>
<protein>
    <submittedName>
        <fullName evidence="3">UDP-N-acetylglucosamine--dolichyl-phosphate N-acetylglucosaminephosphotransferase</fullName>
    </submittedName>
</protein>
<dbReference type="AlphaFoldDB" id="A0A142CUF7"/>
<keyword evidence="1" id="KW-0175">Coiled coil</keyword>
<dbReference type="OrthoDB" id="78194at2157"/>
<evidence type="ECO:0000313" key="4">
    <source>
        <dbReference type="Proteomes" id="UP000073604"/>
    </source>
</evidence>
<feature type="transmembrane region" description="Helical" evidence="2">
    <location>
        <begin position="69"/>
        <end position="87"/>
    </location>
</feature>
<dbReference type="RefSeq" id="WP_062388295.1">
    <property type="nucleotide sequence ID" value="NZ_CP014750.1"/>
</dbReference>
<keyword evidence="2" id="KW-1133">Transmembrane helix</keyword>
<feature type="transmembrane region" description="Helical" evidence="2">
    <location>
        <begin position="33"/>
        <end position="57"/>
    </location>
</feature>
<keyword evidence="4" id="KW-1185">Reference proteome</keyword>
<name>A0A142CUF7_9EURY</name>
<dbReference type="GO" id="GO:0016740">
    <property type="term" value="F:transferase activity"/>
    <property type="evidence" value="ECO:0007669"/>
    <property type="project" value="UniProtKB-KW"/>
</dbReference>
<dbReference type="KEGG" id="tpep:A0127_04090"/>
<proteinExistence type="predicted"/>
<evidence type="ECO:0000256" key="2">
    <source>
        <dbReference type="SAM" id="Phobius"/>
    </source>
</evidence>
<dbReference type="EMBL" id="CP014750">
    <property type="protein sequence ID" value="AMQ18409.1"/>
    <property type="molecule type" value="Genomic_DNA"/>
</dbReference>
<gene>
    <name evidence="3" type="ORF">A0127_04090</name>
</gene>
<feature type="transmembrane region" description="Helical" evidence="2">
    <location>
        <begin position="6"/>
        <end position="21"/>
    </location>
</feature>
<organism evidence="3 4">
    <name type="scientific">Thermococcus peptonophilus</name>
    <dbReference type="NCBI Taxonomy" id="53952"/>
    <lineage>
        <taxon>Archaea</taxon>
        <taxon>Methanobacteriati</taxon>
        <taxon>Methanobacteriota</taxon>
        <taxon>Thermococci</taxon>
        <taxon>Thermococcales</taxon>
        <taxon>Thermococcaceae</taxon>
        <taxon>Thermococcus</taxon>
    </lineage>
</organism>
<dbReference type="STRING" id="53952.A0127_04090"/>
<dbReference type="GeneID" id="27139698"/>
<evidence type="ECO:0000256" key="1">
    <source>
        <dbReference type="SAM" id="Coils"/>
    </source>
</evidence>
<dbReference type="Pfam" id="PF10066">
    <property type="entry name" value="DUF2304"/>
    <property type="match status" value="1"/>
</dbReference>
<keyword evidence="3" id="KW-0808">Transferase</keyword>
<dbReference type="InterPro" id="IPR019277">
    <property type="entry name" value="DUF2304"/>
</dbReference>
<dbReference type="Proteomes" id="UP000073604">
    <property type="component" value="Chromosome"/>
</dbReference>
<keyword evidence="2" id="KW-0472">Membrane</keyword>